<protein>
    <submittedName>
        <fullName evidence="3">Uncharacterized conserved protein YjdB, contains Ig-like domain</fullName>
    </submittedName>
</protein>
<feature type="signal peptide" evidence="1">
    <location>
        <begin position="1"/>
        <end position="29"/>
    </location>
</feature>
<accession>A0A1M6FGZ0</accession>
<name>A0A1M6FGZ0_9ACTN</name>
<dbReference type="SUPFAM" id="SSF49373">
    <property type="entry name" value="Invasin/intimin cell-adhesion fragments"/>
    <property type="match status" value="1"/>
</dbReference>
<dbReference type="STRING" id="1123357.SAMN02745244_01445"/>
<feature type="domain" description="BIG2" evidence="2">
    <location>
        <begin position="333"/>
        <end position="409"/>
    </location>
</feature>
<organism evidence="3 4">
    <name type="scientific">Tessaracoccus bendigoensis DSM 12906</name>
    <dbReference type="NCBI Taxonomy" id="1123357"/>
    <lineage>
        <taxon>Bacteria</taxon>
        <taxon>Bacillati</taxon>
        <taxon>Actinomycetota</taxon>
        <taxon>Actinomycetes</taxon>
        <taxon>Propionibacteriales</taxon>
        <taxon>Propionibacteriaceae</taxon>
        <taxon>Tessaracoccus</taxon>
    </lineage>
</organism>
<dbReference type="EMBL" id="FQZG01000021">
    <property type="protein sequence ID" value="SHI96862.1"/>
    <property type="molecule type" value="Genomic_DNA"/>
</dbReference>
<evidence type="ECO:0000259" key="2">
    <source>
        <dbReference type="SMART" id="SM00635"/>
    </source>
</evidence>
<dbReference type="Pfam" id="PF02368">
    <property type="entry name" value="Big_2"/>
    <property type="match status" value="1"/>
</dbReference>
<evidence type="ECO:0000313" key="3">
    <source>
        <dbReference type="EMBL" id="SHI96862.1"/>
    </source>
</evidence>
<reference evidence="3 4" key="1">
    <citation type="submission" date="2016-11" db="EMBL/GenBank/DDBJ databases">
        <authorList>
            <person name="Jaros S."/>
            <person name="Januszkiewicz K."/>
            <person name="Wedrychowicz H."/>
        </authorList>
    </citation>
    <scope>NUCLEOTIDE SEQUENCE [LARGE SCALE GENOMIC DNA]</scope>
    <source>
        <strain evidence="3 4">DSM 12906</strain>
    </source>
</reference>
<evidence type="ECO:0000313" key="4">
    <source>
        <dbReference type="Proteomes" id="UP000184512"/>
    </source>
</evidence>
<feature type="chain" id="PRO_5012454957" evidence="1">
    <location>
        <begin position="30"/>
        <end position="561"/>
    </location>
</feature>
<proteinExistence type="predicted"/>
<dbReference type="InterPro" id="IPR008964">
    <property type="entry name" value="Invasin/intimin_cell_adhesion"/>
</dbReference>
<gene>
    <name evidence="3" type="ORF">SAMN02745244_01445</name>
</gene>
<dbReference type="InterPro" id="IPR003343">
    <property type="entry name" value="Big_2"/>
</dbReference>
<dbReference type="RefSeq" id="WP_073186866.1">
    <property type="nucleotide sequence ID" value="NZ_FQZG01000021.1"/>
</dbReference>
<dbReference type="AlphaFoldDB" id="A0A1M6FGZ0"/>
<keyword evidence="4" id="KW-1185">Reference proteome</keyword>
<dbReference type="Gene3D" id="2.60.40.1080">
    <property type="match status" value="1"/>
</dbReference>
<keyword evidence="1" id="KW-0732">Signal</keyword>
<sequence>MSPKRILIPLVTALAVLFGTFLTAAPAKADTLISDQQSITRAATWIAGEWDAGRYSRTDAGLLADGVMALSSAGSHHGTIDQMLTTLRQIGPAYVTSQGGQGLAKLILTADMAGVADPAHFLGTGRDLATELIALIEARNVPQAWGGYLSVIALARIDRLDEVSAAGMDYLMSRMFVSGDGGFGWASGQAKGDPDYTGVGVSAMLLLTRSNQVSSTVKVQAQSRLDGAKAWAANPANRRTDAQGDHFWIASPNGTDGASSNSTGILASALNEAGVSTESPRRAMKREQAATRSQSAWSATRMGSKDDLRATVQAIFAVTGTGYATAKLRPAVKVTRITLPATLAVTAGRSQALTATVTPANATDKSLTWATSDAAVATVNTNGTVTGVKAGTATVTATAADGSGVRASTRVTVAKAAEPFDVYTTPGTHNYNGRLWRTTCEKYSVTERCRTEIQATTVSQVNGRFVQSTGWAFNNLTYKASARSAWTTNPLGGYGKRGAKISWTASDGRTWRTECDTALTGANGCRSFATARIIESYTTSNGSRAFRWTTKEIFNNMVRFN</sequence>
<evidence type="ECO:0000256" key="1">
    <source>
        <dbReference type="SAM" id="SignalP"/>
    </source>
</evidence>
<dbReference type="Proteomes" id="UP000184512">
    <property type="component" value="Unassembled WGS sequence"/>
</dbReference>
<dbReference type="SMART" id="SM00635">
    <property type="entry name" value="BID_2"/>
    <property type="match status" value="1"/>
</dbReference>